<dbReference type="AlphaFoldDB" id="A0A5B7ED43"/>
<proteinExistence type="predicted"/>
<feature type="compositionally biased region" description="Low complexity" evidence="1">
    <location>
        <begin position="41"/>
        <end position="57"/>
    </location>
</feature>
<accession>A0A5B7ED43</accession>
<keyword evidence="3" id="KW-1185">Reference proteome</keyword>
<sequence>MTVEAAFGGVAEHVLLVPQHALNPAAIGAGVGKQRHASTASSDGSSKHTAASSSSPAGNIHIAQETLRDAHKAPPVEAVGALRPLLFPSTLCAEGEPPVPPLDTIETIVELGVLAGNRTRPIGVICKSKFSKN</sequence>
<organism evidence="2 3">
    <name type="scientific">Portunus trituberculatus</name>
    <name type="common">Swimming crab</name>
    <name type="synonym">Neptunus trituberculatus</name>
    <dbReference type="NCBI Taxonomy" id="210409"/>
    <lineage>
        <taxon>Eukaryota</taxon>
        <taxon>Metazoa</taxon>
        <taxon>Ecdysozoa</taxon>
        <taxon>Arthropoda</taxon>
        <taxon>Crustacea</taxon>
        <taxon>Multicrustacea</taxon>
        <taxon>Malacostraca</taxon>
        <taxon>Eumalacostraca</taxon>
        <taxon>Eucarida</taxon>
        <taxon>Decapoda</taxon>
        <taxon>Pleocyemata</taxon>
        <taxon>Brachyura</taxon>
        <taxon>Eubrachyura</taxon>
        <taxon>Portunoidea</taxon>
        <taxon>Portunidae</taxon>
        <taxon>Portuninae</taxon>
        <taxon>Portunus</taxon>
    </lineage>
</organism>
<gene>
    <name evidence="2" type="ORF">E2C01_024544</name>
</gene>
<evidence type="ECO:0000256" key="1">
    <source>
        <dbReference type="SAM" id="MobiDB-lite"/>
    </source>
</evidence>
<dbReference type="EMBL" id="VSRR010002401">
    <property type="protein sequence ID" value="MPC31259.1"/>
    <property type="molecule type" value="Genomic_DNA"/>
</dbReference>
<comment type="caution">
    <text evidence="2">The sequence shown here is derived from an EMBL/GenBank/DDBJ whole genome shotgun (WGS) entry which is preliminary data.</text>
</comment>
<dbReference type="Proteomes" id="UP000324222">
    <property type="component" value="Unassembled WGS sequence"/>
</dbReference>
<feature type="region of interest" description="Disordered" evidence="1">
    <location>
        <begin position="32"/>
        <end position="58"/>
    </location>
</feature>
<name>A0A5B7ED43_PORTR</name>
<protein>
    <submittedName>
        <fullName evidence="2">Uncharacterized protein</fullName>
    </submittedName>
</protein>
<evidence type="ECO:0000313" key="2">
    <source>
        <dbReference type="EMBL" id="MPC31259.1"/>
    </source>
</evidence>
<reference evidence="2 3" key="1">
    <citation type="submission" date="2019-05" db="EMBL/GenBank/DDBJ databases">
        <title>Another draft genome of Portunus trituberculatus and its Hox gene families provides insights of decapod evolution.</title>
        <authorList>
            <person name="Jeong J.-H."/>
            <person name="Song I."/>
            <person name="Kim S."/>
            <person name="Choi T."/>
            <person name="Kim D."/>
            <person name="Ryu S."/>
            <person name="Kim W."/>
        </authorList>
    </citation>
    <scope>NUCLEOTIDE SEQUENCE [LARGE SCALE GENOMIC DNA]</scope>
    <source>
        <tissue evidence="2">Muscle</tissue>
    </source>
</reference>
<evidence type="ECO:0000313" key="3">
    <source>
        <dbReference type="Proteomes" id="UP000324222"/>
    </source>
</evidence>